<comment type="caution">
    <text evidence="1">The sequence shown here is derived from an EMBL/GenBank/DDBJ whole genome shotgun (WGS) entry which is preliminary data.</text>
</comment>
<name>A0ABQ7UV29_SOLTU</name>
<keyword evidence="2" id="KW-1185">Reference proteome</keyword>
<evidence type="ECO:0000313" key="2">
    <source>
        <dbReference type="Proteomes" id="UP000826656"/>
    </source>
</evidence>
<dbReference type="EMBL" id="JAIVGD010000018">
    <property type="protein sequence ID" value="KAH0754615.1"/>
    <property type="molecule type" value="Genomic_DNA"/>
</dbReference>
<organism evidence="1 2">
    <name type="scientific">Solanum tuberosum</name>
    <name type="common">Potato</name>
    <dbReference type="NCBI Taxonomy" id="4113"/>
    <lineage>
        <taxon>Eukaryota</taxon>
        <taxon>Viridiplantae</taxon>
        <taxon>Streptophyta</taxon>
        <taxon>Embryophyta</taxon>
        <taxon>Tracheophyta</taxon>
        <taxon>Spermatophyta</taxon>
        <taxon>Magnoliopsida</taxon>
        <taxon>eudicotyledons</taxon>
        <taxon>Gunneridae</taxon>
        <taxon>Pentapetalae</taxon>
        <taxon>asterids</taxon>
        <taxon>lamiids</taxon>
        <taxon>Solanales</taxon>
        <taxon>Solanaceae</taxon>
        <taxon>Solanoideae</taxon>
        <taxon>Solaneae</taxon>
        <taxon>Solanum</taxon>
    </lineage>
</organism>
<accession>A0ABQ7UV29</accession>
<protein>
    <submittedName>
        <fullName evidence="1">Uncharacterized protein</fullName>
    </submittedName>
</protein>
<evidence type="ECO:0000313" key="1">
    <source>
        <dbReference type="EMBL" id="KAH0754615.1"/>
    </source>
</evidence>
<reference evidence="1 2" key="1">
    <citation type="journal article" date="2021" name="bioRxiv">
        <title>Chromosome-scale and haplotype-resolved genome assembly of a tetraploid potato cultivar.</title>
        <authorList>
            <person name="Sun H."/>
            <person name="Jiao W.-B."/>
            <person name="Krause K."/>
            <person name="Campoy J.A."/>
            <person name="Goel M."/>
            <person name="Folz-Donahue K."/>
            <person name="Kukat C."/>
            <person name="Huettel B."/>
            <person name="Schneeberger K."/>
        </authorList>
    </citation>
    <scope>NUCLEOTIDE SEQUENCE [LARGE SCALE GENOMIC DNA]</scope>
    <source>
        <strain evidence="1">SolTubOtavaFocal</strain>
        <tissue evidence="1">Leaves</tissue>
    </source>
</reference>
<proteinExistence type="predicted"/>
<sequence>MHILEVARAIRFHGLLPLKFMNECVLNVIYVIDRLPLQVLYGKAPYEVFYDKVPSLQHMRTIRCLCFTTNIHGGDKFSPRDVSFREKLFPFQMLKDKNMQLFLNGVLSQMKPEPTPITLSLSTTVIHSSSPPREPSPDIIVPTIEPSLVPHRRFTRTNTTPTWLQEYLCGRPHSTSISSSCSYLSKITPIRELQSYNKDAQDPLQSYNKDAQDPILIDAMKLELAAS</sequence>
<gene>
    <name evidence="1" type="ORF">KY290_024885</name>
</gene>
<dbReference type="Proteomes" id="UP000826656">
    <property type="component" value="Unassembled WGS sequence"/>
</dbReference>